<reference evidence="2" key="1">
    <citation type="submission" date="2018-08" db="EMBL/GenBank/DDBJ databases">
        <title>Identification of Burkholderia cepacia strains that express a Burkholderia pseudomallei-like capsular polysaccharide.</title>
        <authorList>
            <person name="Burtnick M.N."/>
            <person name="Vongsouvath M."/>
            <person name="Newton P."/>
            <person name="Wuthiekanun V."/>
            <person name="Limmathurotsakul D."/>
            <person name="Brett P.J."/>
            <person name="Chantratita N."/>
            <person name="Dance D.A."/>
        </authorList>
    </citation>
    <scope>NUCLEOTIDE SEQUENCE</scope>
    <source>
        <strain evidence="2">SBXCC001</strain>
    </source>
</reference>
<name>A0AAW9CRB7_BURTH</name>
<dbReference type="AlphaFoldDB" id="A0AAW9CRB7"/>
<gene>
    <name evidence="2" type="ORF">C7S16_5758</name>
</gene>
<dbReference type="Proteomes" id="UP001272137">
    <property type="component" value="Unassembled WGS sequence"/>
</dbReference>
<proteinExistence type="predicted"/>
<dbReference type="EMBL" id="QXCT01000001">
    <property type="protein sequence ID" value="MDW9251149.1"/>
    <property type="molecule type" value="Genomic_DNA"/>
</dbReference>
<protein>
    <recommendedName>
        <fullName evidence="4">Ribbon-helix-helix protein, CopG family</fullName>
    </recommendedName>
</protein>
<evidence type="ECO:0000313" key="2">
    <source>
        <dbReference type="EMBL" id="MDW9251149.1"/>
    </source>
</evidence>
<evidence type="ECO:0000256" key="1">
    <source>
        <dbReference type="SAM" id="MobiDB-lite"/>
    </source>
</evidence>
<dbReference type="KEGG" id="btha:DR62_5017"/>
<accession>A0AAW9CRB7</accession>
<evidence type="ECO:0000313" key="3">
    <source>
        <dbReference type="Proteomes" id="UP001272137"/>
    </source>
</evidence>
<feature type="region of interest" description="Disordered" evidence="1">
    <location>
        <begin position="1"/>
        <end position="31"/>
    </location>
</feature>
<comment type="caution">
    <text evidence="2">The sequence shown here is derived from an EMBL/GenBank/DDBJ whole genome shotgun (WGS) entry which is preliminary data.</text>
</comment>
<evidence type="ECO:0008006" key="4">
    <source>
        <dbReference type="Google" id="ProtNLM"/>
    </source>
</evidence>
<sequence length="79" mass="8252">MRAAQTALPASGDASAPAPIRSAQPAAPARKNKVRVLISIDPHLLSAVDTLARDKGLSRAGTMSLACAEFVKRDRQESA</sequence>
<organism evidence="2 3">
    <name type="scientific">Burkholderia thailandensis</name>
    <dbReference type="NCBI Taxonomy" id="57975"/>
    <lineage>
        <taxon>Bacteria</taxon>
        <taxon>Pseudomonadati</taxon>
        <taxon>Pseudomonadota</taxon>
        <taxon>Betaproteobacteria</taxon>
        <taxon>Burkholderiales</taxon>
        <taxon>Burkholderiaceae</taxon>
        <taxon>Burkholderia</taxon>
        <taxon>pseudomallei group</taxon>
    </lineage>
</organism>